<dbReference type="InterPro" id="IPR041679">
    <property type="entry name" value="DNA2/NAM7-like_C"/>
</dbReference>
<organism evidence="11 12">
    <name type="scientific">Diabrotica virgifera virgifera</name>
    <name type="common">western corn rootworm</name>
    <dbReference type="NCBI Taxonomy" id="50390"/>
    <lineage>
        <taxon>Eukaryota</taxon>
        <taxon>Metazoa</taxon>
        <taxon>Ecdysozoa</taxon>
        <taxon>Arthropoda</taxon>
        <taxon>Hexapoda</taxon>
        <taxon>Insecta</taxon>
        <taxon>Pterygota</taxon>
        <taxon>Neoptera</taxon>
        <taxon>Endopterygota</taxon>
        <taxon>Coleoptera</taxon>
        <taxon>Polyphaga</taxon>
        <taxon>Cucujiformia</taxon>
        <taxon>Chrysomeloidea</taxon>
        <taxon>Chrysomelidae</taxon>
        <taxon>Galerucinae</taxon>
        <taxon>Diabroticina</taxon>
        <taxon>Diabroticites</taxon>
        <taxon>Diabrotica</taxon>
    </lineage>
</organism>
<evidence type="ECO:0000256" key="3">
    <source>
        <dbReference type="ARBA" id="ARBA00022723"/>
    </source>
</evidence>
<dbReference type="EnsemblMetazoa" id="XM_050650450.1">
    <property type="protein sequence ID" value="XP_050506407.1"/>
    <property type="gene ID" value="LOC126884510"/>
</dbReference>
<evidence type="ECO:0000256" key="2">
    <source>
        <dbReference type="ARBA" id="ARBA00022490"/>
    </source>
</evidence>
<dbReference type="Pfam" id="PF20173">
    <property type="entry name" value="ZnF_RZ-type"/>
    <property type="match status" value="1"/>
</dbReference>
<comment type="subcellular location">
    <subcellularLocation>
        <location evidence="1">Cytoplasm</location>
    </subcellularLocation>
</comment>
<feature type="region of interest" description="Disordered" evidence="9">
    <location>
        <begin position="726"/>
        <end position="752"/>
    </location>
</feature>
<evidence type="ECO:0000313" key="12">
    <source>
        <dbReference type="Proteomes" id="UP001652700"/>
    </source>
</evidence>
<keyword evidence="3" id="KW-0479">Metal-binding</keyword>
<feature type="domain" description="RZ-type" evidence="10">
    <location>
        <begin position="1936"/>
        <end position="2005"/>
    </location>
</feature>
<dbReference type="InterPro" id="IPR057373">
    <property type="entry name" value="ZNFX1"/>
</dbReference>
<dbReference type="InterPro" id="IPR047187">
    <property type="entry name" value="SF1_C_Upf1"/>
</dbReference>
<name>A0ABM5K889_DIAVI</name>
<proteinExistence type="predicted"/>
<evidence type="ECO:0000256" key="9">
    <source>
        <dbReference type="SAM" id="MobiDB-lite"/>
    </source>
</evidence>
<evidence type="ECO:0000256" key="7">
    <source>
        <dbReference type="ARBA" id="ARBA00022859"/>
    </source>
</evidence>
<evidence type="ECO:0000259" key="10">
    <source>
        <dbReference type="PROSITE" id="PS51981"/>
    </source>
</evidence>
<dbReference type="InterPro" id="IPR045055">
    <property type="entry name" value="DNA2/NAM7-like"/>
</dbReference>
<dbReference type="Proteomes" id="UP001652700">
    <property type="component" value="Unplaced"/>
</dbReference>
<evidence type="ECO:0000256" key="4">
    <source>
        <dbReference type="ARBA" id="ARBA00022737"/>
    </source>
</evidence>
<dbReference type="InterPro" id="IPR041677">
    <property type="entry name" value="DNA2/NAM7_AAA_11"/>
</dbReference>
<feature type="coiled-coil region" evidence="8">
    <location>
        <begin position="1781"/>
        <end position="1808"/>
    </location>
</feature>
<feature type="compositionally biased region" description="Low complexity" evidence="9">
    <location>
        <begin position="726"/>
        <end position="744"/>
    </location>
</feature>
<dbReference type="CDD" id="cd06008">
    <property type="entry name" value="NF-X1-zinc-finger"/>
    <property type="match status" value="1"/>
</dbReference>
<evidence type="ECO:0000256" key="5">
    <source>
        <dbReference type="ARBA" id="ARBA00022771"/>
    </source>
</evidence>
<protein>
    <recommendedName>
        <fullName evidence="10">RZ-type domain-containing protein</fullName>
    </recommendedName>
</protein>
<evidence type="ECO:0000256" key="6">
    <source>
        <dbReference type="ARBA" id="ARBA00022833"/>
    </source>
</evidence>
<dbReference type="PANTHER" id="PTHR10887">
    <property type="entry name" value="DNA2/NAM7 HELICASE FAMILY"/>
    <property type="match status" value="1"/>
</dbReference>
<dbReference type="InterPro" id="IPR000967">
    <property type="entry name" value="Znf_NFX1"/>
</dbReference>
<dbReference type="PROSITE" id="PS51981">
    <property type="entry name" value="ZF_RZ"/>
    <property type="match status" value="1"/>
</dbReference>
<evidence type="ECO:0000256" key="1">
    <source>
        <dbReference type="ARBA" id="ARBA00004496"/>
    </source>
</evidence>
<feature type="compositionally biased region" description="Basic and acidic residues" evidence="9">
    <location>
        <begin position="40"/>
        <end position="72"/>
    </location>
</feature>
<dbReference type="InterPro" id="IPR046439">
    <property type="entry name" value="ZF_RZ_dom"/>
</dbReference>
<dbReference type="Pfam" id="PF13087">
    <property type="entry name" value="AAA_12"/>
    <property type="match status" value="1"/>
</dbReference>
<keyword evidence="12" id="KW-1185">Reference proteome</keyword>
<dbReference type="RefSeq" id="XP_050506407.1">
    <property type="nucleotide sequence ID" value="XM_050650450.1"/>
</dbReference>
<dbReference type="InterPro" id="IPR027417">
    <property type="entry name" value="P-loop_NTPase"/>
</dbReference>
<dbReference type="Gene3D" id="3.40.50.300">
    <property type="entry name" value="P-loop containing nucleotide triphosphate hydrolases"/>
    <property type="match status" value="3"/>
</dbReference>
<feature type="compositionally biased region" description="Low complexity" evidence="9">
    <location>
        <begin position="1"/>
        <end position="11"/>
    </location>
</feature>
<dbReference type="GeneID" id="126884510"/>
<evidence type="ECO:0000313" key="11">
    <source>
        <dbReference type="EnsemblMetazoa" id="XP_050506407.1"/>
    </source>
</evidence>
<dbReference type="Pfam" id="PF13086">
    <property type="entry name" value="AAA_11"/>
    <property type="match status" value="1"/>
</dbReference>
<keyword evidence="5" id="KW-0863">Zinc-finger</keyword>
<dbReference type="PANTHER" id="PTHR10887:SF341">
    <property type="entry name" value="NFX1-TYPE ZINC FINGER-CONTAINING PROTEIN 1"/>
    <property type="match status" value="1"/>
</dbReference>
<dbReference type="SMART" id="SM00438">
    <property type="entry name" value="ZnF_NFX"/>
    <property type="match status" value="6"/>
</dbReference>
<reference evidence="11" key="1">
    <citation type="submission" date="2025-05" db="UniProtKB">
        <authorList>
            <consortium name="EnsemblMetazoa"/>
        </authorList>
    </citation>
    <scope>IDENTIFICATION</scope>
</reference>
<dbReference type="SUPFAM" id="SSF52540">
    <property type="entry name" value="P-loop containing nucleoside triphosphate hydrolases"/>
    <property type="match status" value="1"/>
</dbReference>
<dbReference type="Pfam" id="PF25396">
    <property type="entry name" value="ZNFX1"/>
    <property type="match status" value="1"/>
</dbReference>
<dbReference type="CDD" id="cd18808">
    <property type="entry name" value="SF1_C_Upf1"/>
    <property type="match status" value="1"/>
</dbReference>
<keyword evidence="7" id="KW-0391">Immunity</keyword>
<keyword evidence="2" id="KW-0963">Cytoplasm</keyword>
<evidence type="ECO:0000256" key="8">
    <source>
        <dbReference type="SAM" id="Coils"/>
    </source>
</evidence>
<accession>A0ABM5K889</accession>
<keyword evidence="8" id="KW-0175">Coiled coil</keyword>
<sequence>MQQNGNVNNENRNNHPGRRGNGNWRNRDGGPAPNFSRNQNWRERNRGSDAIPEHGRGGGRGRGFDPRPERGRGGGRGRGHYYVPGNDDDTGNDRGFIPGKTEYNESNRTRKPRQMGFRALEELINNDNIEDIILDLNDSKKGFKTLLGSQLSTDMIVLVVKMLAKICDSAFDASKTKVLQYAIESDFANQVTSFITLLAVQNSRDKMYNKYFWKDTDDFWNNIIKISEHYYDLLPLTSCDFTVKLLKSVKLSIPLIEESHSIHISDGIKNKVASILEVVEKRQKEIEAKKNIKKDPNVNSKLEEPPDDFREISVYPSTVEITTENSPFLRKNIVEGPYPDVNTYLDIQYRLYREDFVMPLRKGICGYIKNPRDKQQDIKVYEGVKFLNAESINDQNCQRIQFDFSNKKTKFEYENSKRFMFGSLLCFTDDRFKTLLFGKIVDRKAELLGNGQLIVGFSSDMELPAGLYDKSFLLVESKVYFEPYYQVLTVLKNMPIEHFPMERYIIQVLTDTRPPQYLLKIDPVFYTIERTRFWPLNWGDRQFYGLNEAQNKAFQSALTREFAIIQGPPGTGKTFLGLKIARTMLKNSEAWYSDSPMLVICFTNHALDQFLEGLLPTTDEIVRVGGQSKSEKLNDYNLRNRKRVRASPNRAVSERHFVVRNLMRDIGSINGYLNIIAKYDTVVDFGAFSGVVPEYATSWFAKAQKEHIIDWLFGGDNRQFRQRPVNDVQNNQNNINNEDNPLQNEENENNEREPDEIVDDIFQNLEVEPLRALVSKDDLSKQMMLIGSEVHDLMEKDGFSQYEREMRKAEYEMKLYTIENQLEYLKFRLQEAKAQKLGPPDYINLENPHFMSADDRWKLYFQWIYIYEIYLLNQKAVLSAKFREEYAVYSEMRDIEDTNVMKEALVVGMTTTGAARLNTSLKVLKSPIVIVEEAAEVLESHIITALTPHCQHLILIGDHQQLKPSTASYHIETKYKLNISLFQRMVDNNVECHTLNIQHRMRPEIANLIRPTIYPVLHDHESVLDRPNILGIEHTLFFIDHEHKEAVCNDNSKKNVHESKFLMQLAKHLVLNGYEAENIIILAAYLGQMFEMQRERRIHRHLLENVRIAVLDNYQGEESDIVLLSLVRSNKENKIGFLRIENRVCVALSRARNGFYIMGNMKQLRENSEIWPQVEDTLKKQEAIGSYLTLRCQVHRDQITKVKSGEDFLKIPEGGCTLKCGAQLKCSHFCTRICHVLDRDHADYLCRQPCTSILCDDMTHICQKYCYEECGPCNYPVRRELKCGHVATMECHMDPDKYKCNTLVNTELQCGHNAEKPCHIEPDKFPCQIPCDVRVEPCGHACIRKCHVNDDPDHLQYKCQKPCERERKGCTSMEEPHKCNKACFEECSQCEIAVQKRRTKCSHMFKIACFLDPDTIICQKPCKRELPCGHICKKTCEEPCGDCTVLVEKTVPGCNHVIKIECKNEADRKYCKDGICPRILPCGHQCKKKCNEPCRTRCKELVNCNIPSPCGHVIKKIQCYYKESDDPKILLALCSEPCNLKLQCEHTCSGTCGECFQGRFHKKCDEKCGVPLVCNHECTIPCREACQPCQKPCSYRCKHSKCKKGCGEPCTNCKEACVRKCEHQECKRRCGEICNVPPCYKPCPKKIRRCRHPCIGFCGDPCPSLCRICNAEELTEFFFGTEDEEDARFVLLVDCGHILESSGMEQWLETDEDQIKPKVCPKCKTVIKSTQRYSEYVKGNLLDLQKVKTKFYGTDKENKEVKANLQSELQLLIREFYSFGAERVTTDLNKLNSRLQESINNRRQHINKLGLAAIRSKVDLFKLLLDPLKNNKVQLQNTPMSMIQIKFISDCLMEHIDSISTQQCDDIMLEIDRFYKWLQFESIMYRPYLYKSKVKRMVQTVTQLLDMPYRFTKSRNDLVKIQLEDLKKETASNIPLTDAERKEIVKAMGFKQGHWYKCPNGHPYCIADCGGAMVTSVCNECQAPIGGTSHRLLSTNQVATEMDGARYGAWSEQANMNNYNFDFD</sequence>
<keyword evidence="4" id="KW-0677">Repeat</keyword>
<keyword evidence="6" id="KW-0862">Zinc</keyword>
<feature type="region of interest" description="Disordered" evidence="9">
    <location>
        <begin position="1"/>
        <end position="93"/>
    </location>
</feature>